<dbReference type="EMBL" id="CCBP010000346">
    <property type="protein sequence ID" value="CDO76189.1"/>
    <property type="molecule type" value="Genomic_DNA"/>
</dbReference>
<dbReference type="Proteomes" id="UP000029665">
    <property type="component" value="Unassembled WGS sequence"/>
</dbReference>
<dbReference type="OrthoDB" id="16079at2759"/>
<organism evidence="1 2">
    <name type="scientific">Pycnoporus cinnabarinus</name>
    <name type="common">Cinnabar-red polypore</name>
    <name type="synonym">Trametes cinnabarina</name>
    <dbReference type="NCBI Taxonomy" id="5643"/>
    <lineage>
        <taxon>Eukaryota</taxon>
        <taxon>Fungi</taxon>
        <taxon>Dikarya</taxon>
        <taxon>Basidiomycota</taxon>
        <taxon>Agaricomycotina</taxon>
        <taxon>Agaricomycetes</taxon>
        <taxon>Polyporales</taxon>
        <taxon>Polyporaceae</taxon>
        <taxon>Trametes</taxon>
    </lineage>
</organism>
<dbReference type="InterPro" id="IPR029063">
    <property type="entry name" value="SAM-dependent_MTases_sf"/>
</dbReference>
<dbReference type="OMA" id="MHAFTAT"/>
<evidence type="ECO:0000313" key="2">
    <source>
        <dbReference type="Proteomes" id="UP000029665"/>
    </source>
</evidence>
<dbReference type="HOGENOM" id="CLU_1571429_0_0_1"/>
<protein>
    <submittedName>
        <fullName evidence="1">Uncharacterized protein</fullName>
    </submittedName>
</protein>
<dbReference type="AlphaFoldDB" id="A0A060SVE4"/>
<reference evidence="1" key="1">
    <citation type="submission" date="2014-01" db="EMBL/GenBank/DDBJ databases">
        <title>The genome of the white-rot fungus Pycnoporus cinnabarinus: a basidiomycete model with a versatile arsenal for lignocellulosic biomass breakdown.</title>
        <authorList>
            <person name="Levasseur A."/>
            <person name="Lomascolo A."/>
            <person name="Ruiz-Duenas F.J."/>
            <person name="Uzan E."/>
            <person name="Piumi F."/>
            <person name="Kues U."/>
            <person name="Ram A.F.J."/>
            <person name="Murat C."/>
            <person name="Haon M."/>
            <person name="Benoit I."/>
            <person name="Arfi Y."/>
            <person name="Chevret D."/>
            <person name="Drula E."/>
            <person name="Kwon M.J."/>
            <person name="Gouret P."/>
            <person name="Lesage-Meessen L."/>
            <person name="Lombard V."/>
            <person name="Mariette J."/>
            <person name="Noirot C."/>
            <person name="Park J."/>
            <person name="Patyshakuliyeva A."/>
            <person name="Wieneger R.A.B."/>
            <person name="Wosten H.A.B."/>
            <person name="Martin F."/>
            <person name="Coutinho P.M."/>
            <person name="de Vries R."/>
            <person name="Martinez A.T."/>
            <person name="Klopp C."/>
            <person name="Pontarotti P."/>
            <person name="Henrissat B."/>
            <person name="Record E."/>
        </authorList>
    </citation>
    <scope>NUCLEOTIDE SEQUENCE [LARGE SCALE GENOMIC DNA]</scope>
    <source>
        <strain evidence="1">BRFM137</strain>
    </source>
</reference>
<dbReference type="SUPFAM" id="SSF53335">
    <property type="entry name" value="S-adenosyl-L-methionine-dependent methyltransferases"/>
    <property type="match status" value="1"/>
</dbReference>
<accession>A0A060SVE4</accession>
<comment type="caution">
    <text evidence="1">The sequence shown here is derived from an EMBL/GenBank/DDBJ whole genome shotgun (WGS) entry which is preliminary data.</text>
</comment>
<dbReference type="Gene3D" id="3.40.50.150">
    <property type="entry name" value="Vaccinia Virus protein VP39"/>
    <property type="match status" value="1"/>
</dbReference>
<name>A0A060SVE4_PYCCI</name>
<dbReference type="InterPro" id="IPR023165">
    <property type="entry name" value="rRNA_Ade_diMease-like_C"/>
</dbReference>
<gene>
    <name evidence="1" type="ORF">BN946_scf185037.g12</name>
</gene>
<dbReference type="Gene3D" id="1.10.8.100">
    <property type="entry name" value="Ribosomal RNA adenine dimethylase-like, domain 2"/>
    <property type="match status" value="1"/>
</dbReference>
<proteinExistence type="predicted"/>
<sequence>MYARVTAPPKDKARCKLSVIAEATAAIEEVVDPTKLAPYEKHFHPVPAPGSTVKMTSKRVGQPMHAFTATPYSEQVIKKGETDKWDYCLRRLFVLKTTPLKDAMNSLAPGATSLLKDLTGSNIPVSQRVKTTKSPREMTVADWALVLRAFNNWPFKPEELMIGDAFKELD</sequence>
<dbReference type="STRING" id="5643.A0A060SVE4"/>
<evidence type="ECO:0000313" key="1">
    <source>
        <dbReference type="EMBL" id="CDO76189.1"/>
    </source>
</evidence>
<keyword evidence="2" id="KW-1185">Reference proteome</keyword>